<feature type="region of interest" description="Disordered" evidence="6">
    <location>
        <begin position="175"/>
        <end position="205"/>
    </location>
</feature>
<evidence type="ECO:0000256" key="6">
    <source>
        <dbReference type="SAM" id="MobiDB-lite"/>
    </source>
</evidence>
<dbReference type="PROSITE" id="PS00094">
    <property type="entry name" value="C5_MTASE_1"/>
    <property type="match status" value="1"/>
</dbReference>
<evidence type="ECO:0000313" key="8">
    <source>
        <dbReference type="Proteomes" id="UP000193411"/>
    </source>
</evidence>
<feature type="region of interest" description="Disordered" evidence="6">
    <location>
        <begin position="445"/>
        <end position="475"/>
    </location>
</feature>
<accession>A0A1Y2HIU7</accession>
<dbReference type="GO" id="GO:0005634">
    <property type="term" value="C:nucleus"/>
    <property type="evidence" value="ECO:0007669"/>
    <property type="project" value="TreeGrafter"/>
</dbReference>
<proteinExistence type="inferred from homology"/>
<keyword evidence="8" id="KW-1185">Reference proteome</keyword>
<keyword evidence="4 5" id="KW-0949">S-adenosyl-L-methionine</keyword>
<dbReference type="GO" id="GO:0032259">
    <property type="term" value="P:methylation"/>
    <property type="evidence" value="ECO:0007669"/>
    <property type="project" value="UniProtKB-KW"/>
</dbReference>
<evidence type="ECO:0000256" key="5">
    <source>
        <dbReference type="PROSITE-ProRule" id="PRU01016"/>
    </source>
</evidence>
<dbReference type="SUPFAM" id="SSF53335">
    <property type="entry name" value="S-adenosyl-L-methionine-dependent methyltransferases"/>
    <property type="match status" value="1"/>
</dbReference>
<dbReference type="PRINTS" id="PR00105">
    <property type="entry name" value="C5METTRFRASE"/>
</dbReference>
<dbReference type="GO" id="GO:0003677">
    <property type="term" value="F:DNA binding"/>
    <property type="evidence" value="ECO:0007669"/>
    <property type="project" value="TreeGrafter"/>
</dbReference>
<feature type="active site" evidence="5">
    <location>
        <position position="737"/>
    </location>
</feature>
<dbReference type="EMBL" id="MCFL01000027">
    <property type="protein sequence ID" value="ORZ34528.1"/>
    <property type="molecule type" value="Genomic_DNA"/>
</dbReference>
<dbReference type="InterPro" id="IPR001525">
    <property type="entry name" value="C5_MeTfrase"/>
</dbReference>
<organism evidence="7 8">
    <name type="scientific">Catenaria anguillulae PL171</name>
    <dbReference type="NCBI Taxonomy" id="765915"/>
    <lineage>
        <taxon>Eukaryota</taxon>
        <taxon>Fungi</taxon>
        <taxon>Fungi incertae sedis</taxon>
        <taxon>Blastocladiomycota</taxon>
        <taxon>Blastocladiomycetes</taxon>
        <taxon>Blastocladiales</taxon>
        <taxon>Catenariaceae</taxon>
        <taxon>Catenaria</taxon>
    </lineage>
</organism>
<dbReference type="STRING" id="765915.A0A1Y2HIU7"/>
<dbReference type="GO" id="GO:0003886">
    <property type="term" value="F:DNA (cytosine-5-)-methyltransferase activity"/>
    <property type="evidence" value="ECO:0007669"/>
    <property type="project" value="UniProtKB-EC"/>
</dbReference>
<feature type="region of interest" description="Disordered" evidence="6">
    <location>
        <begin position="984"/>
        <end position="1008"/>
    </location>
</feature>
<dbReference type="Gene3D" id="3.40.50.150">
    <property type="entry name" value="Vaccinia Virus protein VP39"/>
    <property type="match status" value="1"/>
</dbReference>
<keyword evidence="3 5" id="KW-0808">Transferase</keyword>
<evidence type="ECO:0000256" key="4">
    <source>
        <dbReference type="ARBA" id="ARBA00022691"/>
    </source>
</evidence>
<gene>
    <name evidence="7" type="ORF">BCR44DRAFT_1146818</name>
</gene>
<dbReference type="InterPro" id="IPR050390">
    <property type="entry name" value="C5-Methyltransferase"/>
</dbReference>
<evidence type="ECO:0000256" key="1">
    <source>
        <dbReference type="ARBA" id="ARBA00011975"/>
    </source>
</evidence>
<dbReference type="PANTHER" id="PTHR10629:SF52">
    <property type="entry name" value="DNA (CYTOSINE-5)-METHYLTRANSFERASE 1"/>
    <property type="match status" value="1"/>
</dbReference>
<evidence type="ECO:0000256" key="3">
    <source>
        <dbReference type="ARBA" id="ARBA00022679"/>
    </source>
</evidence>
<dbReference type="GO" id="GO:0044027">
    <property type="term" value="P:negative regulation of gene expression via chromosomal CpG island methylation"/>
    <property type="evidence" value="ECO:0007669"/>
    <property type="project" value="TreeGrafter"/>
</dbReference>
<dbReference type="Pfam" id="PF00145">
    <property type="entry name" value="DNA_methylase"/>
    <property type="match status" value="1"/>
</dbReference>
<feature type="compositionally biased region" description="Basic and acidic residues" evidence="6">
    <location>
        <begin position="463"/>
        <end position="472"/>
    </location>
</feature>
<reference evidence="7 8" key="1">
    <citation type="submission" date="2016-07" db="EMBL/GenBank/DDBJ databases">
        <title>Pervasive Adenine N6-methylation of Active Genes in Fungi.</title>
        <authorList>
            <consortium name="DOE Joint Genome Institute"/>
            <person name="Mondo S.J."/>
            <person name="Dannebaum R.O."/>
            <person name="Kuo R.C."/>
            <person name="Labutti K."/>
            <person name="Haridas S."/>
            <person name="Kuo A."/>
            <person name="Salamov A."/>
            <person name="Ahrendt S.R."/>
            <person name="Lipzen A."/>
            <person name="Sullivan W."/>
            <person name="Andreopoulos W.B."/>
            <person name="Clum A."/>
            <person name="Lindquist E."/>
            <person name="Daum C."/>
            <person name="Ramamoorthy G.K."/>
            <person name="Gryganskyi A."/>
            <person name="Culley D."/>
            <person name="Magnuson J.K."/>
            <person name="James T.Y."/>
            <person name="O'Malley M.A."/>
            <person name="Stajich J.E."/>
            <person name="Spatafora J.W."/>
            <person name="Visel A."/>
            <person name="Grigoriev I.V."/>
        </authorList>
    </citation>
    <scope>NUCLEOTIDE SEQUENCE [LARGE SCALE GENOMIC DNA]</scope>
    <source>
        <strain evidence="7 8">PL171</strain>
    </source>
</reference>
<protein>
    <recommendedName>
        <fullName evidence="1">DNA (cytosine-5-)-methyltransferase</fullName>
        <ecNumber evidence="1">2.1.1.37</ecNumber>
    </recommendedName>
</protein>
<evidence type="ECO:0000313" key="7">
    <source>
        <dbReference type="EMBL" id="ORZ34528.1"/>
    </source>
</evidence>
<dbReference type="Proteomes" id="UP000193411">
    <property type="component" value="Unassembled WGS sequence"/>
</dbReference>
<keyword evidence="2 5" id="KW-0489">Methyltransferase</keyword>
<name>A0A1Y2HIU7_9FUNG</name>
<dbReference type="InterPro" id="IPR029063">
    <property type="entry name" value="SAM-dependent_MTases_sf"/>
</dbReference>
<dbReference type="OrthoDB" id="5376140at2759"/>
<comment type="similarity">
    <text evidence="5">Belongs to the class I-like SAM-binding methyltransferase superfamily. C5-methyltransferase family.</text>
</comment>
<dbReference type="PROSITE" id="PS51679">
    <property type="entry name" value="SAM_MT_C5"/>
    <property type="match status" value="1"/>
</dbReference>
<dbReference type="EC" id="2.1.1.37" evidence="1"/>
<dbReference type="PANTHER" id="PTHR10629">
    <property type="entry name" value="CYTOSINE-SPECIFIC METHYLTRANSFERASE"/>
    <property type="match status" value="1"/>
</dbReference>
<dbReference type="AlphaFoldDB" id="A0A1Y2HIU7"/>
<comment type="caution">
    <text evidence="7">The sequence shown here is derived from an EMBL/GenBank/DDBJ whole genome shotgun (WGS) entry which is preliminary data.</text>
</comment>
<sequence>MEDYLDGNVICLTGFVRPMFSDDGGDGDEDEDELSVAGVIYLSTEQVVDIDAQYQDGQVSLWVATPSAWYLLGAPRPNYIGLCSSWLLLHYATAHIVHVVSAESAAGVPWAEQSSYDAALETFKVPAALAQHIDRDMVPHIFDLNFGAIVANLVDFHDPTSFIFKHKIPKDLKISKSKGAKHKDAPVPKLNKSKTNKQAAPPIGPSVLTPRVDAIRRELRVFEEGVARFGSGEYFVYPPAHEPVAAAGAVTAKQQNMDEFAVGDVVQTTHGSLYVVQDVDGDRAHLVKVVEGKETFVGAFAEEGVCFAVPSCTRRSFKHLTKTAIRVNTLFTGKSYVTLNLDEHCPSCGPDRNAIQSEGFLALDEPPADMEHPLLHVDDWDNLWPAIDSDASSKVLVGKEWVCEGDFVYFSLAPKVNSEAPSITKKRPKEMALYAIGQVEALVEAPPPGPSGHLPESDDEVEEKSKANEPRAKTLRHPKYVNARVSLLGRWDSLWHASRESGRHPRRLFYTDAIITIPATAILGTLCIVPLQHARNDFFAFPKNFVLVGAHSHHDPRRYLSVHHHIPTKQTPDNDAADLEIFDNPATLVNGSVANIRHINQQLKAVLFERGYAVHVPTAPAYTPNAAEDTPADPPVNKLCKLRALDLFSGCGGLTVGFDNDALASCDTRWAVEMDPGAVETFRHNFPDATVYDEDANGVLRAAIEQRMTGTTASRSRKLPPVPKVGEVEMIYAGPPCQGFSDLNAAPKSNDAKNTLIPVTLSYVELFRPKAFLLENVTGMLTYRLGGQQKGRHAVSGGFKGGVPRFIVRVLLSLGYQVTWLVAQAGNVGVPQSRRRLIVLATLPHVKLPEWPEATHLTSLERETMHVRDEHAELGSKEQGAAWAQKVVFCNEMRALFPPSTVGDIIDDLPPYDWRNPNRVMGLSMREVEALRADPSIPEVDAEHPDGKRVCVSCGMDDPQYASAPRSELQRWLRGSRAGDWLGVEGSADAPTAEELAEKERRRWHNRC</sequence>
<dbReference type="InterPro" id="IPR018117">
    <property type="entry name" value="C5_DNA_meth_AS"/>
</dbReference>
<evidence type="ECO:0000256" key="2">
    <source>
        <dbReference type="ARBA" id="ARBA00022603"/>
    </source>
</evidence>